<dbReference type="RefSeq" id="WP_093942877.1">
    <property type="nucleotide sequence ID" value="NZ_JACHJM010000005.1"/>
</dbReference>
<dbReference type="EMBL" id="CP022521">
    <property type="protein sequence ID" value="ASO21794.1"/>
    <property type="molecule type" value="Genomic_DNA"/>
</dbReference>
<gene>
    <name evidence="1" type="ORF">AHOG_20885</name>
</gene>
<dbReference type="AlphaFoldDB" id="A0A221W7R5"/>
<dbReference type="Pfam" id="PF01370">
    <property type="entry name" value="Epimerase"/>
    <property type="match status" value="1"/>
</dbReference>
<dbReference type="PANTHER" id="PTHR43245:SF13">
    <property type="entry name" value="UDP-D-APIOSE_UDP-D-XYLOSE SYNTHASE 2"/>
    <property type="match status" value="1"/>
</dbReference>
<dbReference type="InterPro" id="IPR036291">
    <property type="entry name" value="NAD(P)-bd_dom_sf"/>
</dbReference>
<organism evidence="1 2">
    <name type="scientific">Actinoalloteichus hoggarensis</name>
    <dbReference type="NCBI Taxonomy" id="1470176"/>
    <lineage>
        <taxon>Bacteria</taxon>
        <taxon>Bacillati</taxon>
        <taxon>Actinomycetota</taxon>
        <taxon>Actinomycetes</taxon>
        <taxon>Pseudonocardiales</taxon>
        <taxon>Pseudonocardiaceae</taxon>
        <taxon>Actinoalloteichus</taxon>
    </lineage>
</organism>
<dbReference type="Gene3D" id="3.40.50.720">
    <property type="entry name" value="NAD(P)-binding Rossmann-like Domain"/>
    <property type="match status" value="1"/>
</dbReference>
<name>A0A221W7R5_9PSEU</name>
<reference evidence="1 2" key="1">
    <citation type="submission" date="2017-07" db="EMBL/GenBank/DDBJ databases">
        <title>Complete genome sequence of Actinoalloteichus hoggarensis DSM 45943, type strain of Actinoalloteichus hoggarensis.</title>
        <authorList>
            <person name="Ruckert C."/>
            <person name="Nouioui I."/>
            <person name="Willmese J."/>
            <person name="van Wezel G."/>
            <person name="Klenk H.-P."/>
            <person name="Kalinowski J."/>
            <person name="Zotchev S.B."/>
        </authorList>
    </citation>
    <scope>NUCLEOTIDE SEQUENCE [LARGE SCALE GENOMIC DNA]</scope>
    <source>
        <strain evidence="1 2">DSM 45943</strain>
    </source>
</reference>
<evidence type="ECO:0000313" key="1">
    <source>
        <dbReference type="EMBL" id="ASO21794.1"/>
    </source>
</evidence>
<dbReference type="InterPro" id="IPR050177">
    <property type="entry name" value="Lipid_A_modif_metabolic_enz"/>
</dbReference>
<proteinExistence type="predicted"/>
<dbReference type="PANTHER" id="PTHR43245">
    <property type="entry name" value="BIFUNCTIONAL POLYMYXIN RESISTANCE PROTEIN ARNA"/>
    <property type="match status" value="1"/>
</dbReference>
<dbReference type="InterPro" id="IPR001509">
    <property type="entry name" value="Epimerase_deHydtase"/>
</dbReference>
<dbReference type="SUPFAM" id="SSF51735">
    <property type="entry name" value="NAD(P)-binding Rossmann-fold domains"/>
    <property type="match status" value="1"/>
</dbReference>
<keyword evidence="2" id="KW-1185">Reference proteome</keyword>
<dbReference type="OrthoDB" id="7941246at2"/>
<protein>
    <submittedName>
        <fullName evidence="1">NAD dependent epimerase/dehydratase family protein</fullName>
    </submittedName>
</protein>
<evidence type="ECO:0000313" key="2">
    <source>
        <dbReference type="Proteomes" id="UP000204221"/>
    </source>
</evidence>
<dbReference type="KEGG" id="ahg:AHOG_20885"/>
<dbReference type="Proteomes" id="UP000204221">
    <property type="component" value="Chromosome"/>
</dbReference>
<sequence length="333" mass="36124">MGGRSKALVLGGTEFLGIHLVTELIDDGWEVTLFNRGVTNPDLFASSARLRGDRDSDVTALAGHEWDVVYDLTASHPEQITRSAEHLAGHCGHYVFISTISVYDGFPEPGITEDAPLATIEGPVPAEVDGDSYGALKALCERRVAALFESHTIVRPAIIAGPHDPSDRFTYWVSRLSTPGPHLVPPVLDTPVQYIDARDLARWLVVLGATRVRGVFNAAAAPVRFADLLDAVAEAVDTPLRPVQLTEEQLAAEEVRPWFDLPLWLPPAEATMRGFFGIDSSAAAEAGLRHRPIGETARDTLTWLRGRNAEVPLLLGLSPEREAELVAEYGTDA</sequence>
<accession>A0A221W7R5</accession>